<reference evidence="11" key="1">
    <citation type="journal article" date="2017" name="Appl. Environ. Microbiol.">
        <title>Microdiversification of a pelagic Polynucleobacter species is mainly driven by acquisition of genomic islands from a partially interspecific gene pool.</title>
        <authorList>
            <person name="Hoetzinger M."/>
            <person name="Hahn M.W."/>
            <person name="Jezberova J."/>
            <person name="Schmidt J."/>
            <person name="Koll U."/>
        </authorList>
    </citation>
    <scope>NUCLEOTIDE SEQUENCE</scope>
    <source>
        <strain evidence="11">MWH-RechtKol4</strain>
    </source>
</reference>
<dbReference type="GO" id="GO:0160141">
    <property type="term" value="F:23S rRNA pseudouridine(955/2504/2580) synthase activity"/>
    <property type="evidence" value="ECO:0007669"/>
    <property type="project" value="UniProtKB-EC"/>
</dbReference>
<dbReference type="CDD" id="cd02869">
    <property type="entry name" value="PseudoU_synth_RluA_like"/>
    <property type="match status" value="1"/>
</dbReference>
<evidence type="ECO:0000256" key="4">
    <source>
        <dbReference type="ARBA" id="ARBA00022552"/>
    </source>
</evidence>
<dbReference type="NCBIfam" id="TIGR00005">
    <property type="entry name" value="rluA_subfam"/>
    <property type="match status" value="1"/>
</dbReference>
<dbReference type="InterPro" id="IPR050188">
    <property type="entry name" value="RluA_PseudoU_synthase"/>
</dbReference>
<dbReference type="Gene3D" id="3.30.2350.10">
    <property type="entry name" value="Pseudouridine synthase"/>
    <property type="match status" value="1"/>
</dbReference>
<proteinExistence type="inferred from homology"/>
<dbReference type="InterPro" id="IPR006224">
    <property type="entry name" value="PsdUridine_synth_RluA-like_CS"/>
</dbReference>
<feature type="active site" evidence="7">
    <location>
        <position position="160"/>
    </location>
</feature>
<evidence type="ECO:0000256" key="7">
    <source>
        <dbReference type="PIRSR" id="PIRSR606225-1"/>
    </source>
</evidence>
<dbReference type="Pfam" id="PF00849">
    <property type="entry name" value="PseudoU_synth_2"/>
    <property type="match status" value="1"/>
</dbReference>
<comment type="function">
    <text evidence="2">Responsible for synthesis of pseudouridine from uracil at positions 955, 2504 and 2580 in 23S ribosomal RNA.</text>
</comment>
<dbReference type="CDD" id="cd00165">
    <property type="entry name" value="S4"/>
    <property type="match status" value="1"/>
</dbReference>
<dbReference type="InterPro" id="IPR006145">
    <property type="entry name" value="PsdUridine_synth_RsuA/RluA"/>
</dbReference>
<name>A0AAC9NH32_9BURK</name>
<evidence type="ECO:0000256" key="9">
    <source>
        <dbReference type="RuleBase" id="RU362028"/>
    </source>
</evidence>
<comment type="catalytic activity">
    <reaction evidence="9">
        <text>a uridine in RNA = a pseudouridine in RNA</text>
        <dbReference type="Rhea" id="RHEA:48348"/>
        <dbReference type="Rhea" id="RHEA-COMP:12068"/>
        <dbReference type="Rhea" id="RHEA-COMP:12069"/>
        <dbReference type="ChEBI" id="CHEBI:65314"/>
        <dbReference type="ChEBI" id="CHEBI:65315"/>
    </reaction>
</comment>
<evidence type="ECO:0000256" key="6">
    <source>
        <dbReference type="ARBA" id="ARBA00023235"/>
    </source>
</evidence>
<accession>A0AAC9NH32</accession>
<gene>
    <name evidence="11" type="ORF">AOC25_02475</name>
</gene>
<organism evidence="11 12">
    <name type="scientific">Polynucleobacter asymbioticus</name>
    <dbReference type="NCBI Taxonomy" id="576611"/>
    <lineage>
        <taxon>Bacteria</taxon>
        <taxon>Pseudomonadati</taxon>
        <taxon>Pseudomonadota</taxon>
        <taxon>Betaproteobacteria</taxon>
        <taxon>Burkholderiales</taxon>
        <taxon>Burkholderiaceae</taxon>
        <taxon>Polynucleobacter</taxon>
    </lineage>
</organism>
<evidence type="ECO:0000256" key="3">
    <source>
        <dbReference type="ARBA" id="ARBA00010876"/>
    </source>
</evidence>
<feature type="domain" description="RNA-binding S4" evidence="10">
    <location>
        <begin position="31"/>
        <end position="89"/>
    </location>
</feature>
<keyword evidence="4" id="KW-0698">rRNA processing</keyword>
<dbReference type="Gene3D" id="3.10.290.10">
    <property type="entry name" value="RNA-binding S4 domain"/>
    <property type="match status" value="1"/>
</dbReference>
<keyword evidence="6 9" id="KW-0413">Isomerase</keyword>
<dbReference type="PANTHER" id="PTHR21600">
    <property type="entry name" value="MITOCHONDRIAL RNA PSEUDOURIDINE SYNTHASE"/>
    <property type="match status" value="1"/>
</dbReference>
<keyword evidence="5 8" id="KW-0694">RNA-binding</keyword>
<dbReference type="PANTHER" id="PTHR21600:SF92">
    <property type="entry name" value="RIBOSOMAL LARGE SUBUNIT PSEUDOURIDINE SYNTHASE C"/>
    <property type="match status" value="1"/>
</dbReference>
<dbReference type="InterPro" id="IPR006225">
    <property type="entry name" value="PsdUridine_synth_RluC/D"/>
</dbReference>
<dbReference type="Pfam" id="PF01479">
    <property type="entry name" value="S4"/>
    <property type="match status" value="1"/>
</dbReference>
<dbReference type="SMART" id="SM00363">
    <property type="entry name" value="S4"/>
    <property type="match status" value="1"/>
</dbReference>
<evidence type="ECO:0000259" key="10">
    <source>
        <dbReference type="SMART" id="SM00363"/>
    </source>
</evidence>
<comment type="catalytic activity">
    <reaction evidence="1">
        <text>uridine(955/2504/2580) in 23S rRNA = pseudouridine(955/2504/2580) in 23S rRNA</text>
        <dbReference type="Rhea" id="RHEA:42528"/>
        <dbReference type="Rhea" id="RHEA-COMP:10099"/>
        <dbReference type="Rhea" id="RHEA-COMP:10100"/>
        <dbReference type="ChEBI" id="CHEBI:65314"/>
        <dbReference type="ChEBI" id="CHEBI:65315"/>
        <dbReference type="EC" id="5.4.99.24"/>
    </reaction>
</comment>
<dbReference type="AlphaFoldDB" id="A0AAC9NH32"/>
<dbReference type="GO" id="GO:0000455">
    <property type="term" value="P:enzyme-directed rRNA pseudouridine synthesis"/>
    <property type="evidence" value="ECO:0007669"/>
    <property type="project" value="UniProtKB-ARBA"/>
</dbReference>
<dbReference type="PROSITE" id="PS01129">
    <property type="entry name" value="PSI_RLU"/>
    <property type="match status" value="1"/>
</dbReference>
<dbReference type="EMBL" id="CP015017">
    <property type="protein sequence ID" value="APC00566.1"/>
    <property type="molecule type" value="Genomic_DNA"/>
</dbReference>
<evidence type="ECO:0000256" key="1">
    <source>
        <dbReference type="ARBA" id="ARBA00000381"/>
    </source>
</evidence>
<dbReference type="InterPro" id="IPR002942">
    <property type="entry name" value="S4_RNA-bd"/>
</dbReference>
<evidence type="ECO:0000313" key="12">
    <source>
        <dbReference type="Proteomes" id="UP000182060"/>
    </source>
</evidence>
<dbReference type="PROSITE" id="PS50889">
    <property type="entry name" value="S4"/>
    <property type="match status" value="1"/>
</dbReference>
<protein>
    <recommendedName>
        <fullName evidence="9">Pseudouridine synthase</fullName>
        <ecNumber evidence="9">5.4.99.-</ecNumber>
    </recommendedName>
</protein>
<evidence type="ECO:0000256" key="8">
    <source>
        <dbReference type="PROSITE-ProRule" id="PRU00182"/>
    </source>
</evidence>
<dbReference type="InterPro" id="IPR036986">
    <property type="entry name" value="S4_RNA-bd_sf"/>
</dbReference>
<dbReference type="InterPro" id="IPR020103">
    <property type="entry name" value="PsdUridine_synth_cat_dom_sf"/>
</dbReference>
<dbReference type="SUPFAM" id="SSF55174">
    <property type="entry name" value="Alpha-L RNA-binding motif"/>
    <property type="match status" value="1"/>
</dbReference>
<dbReference type="SUPFAM" id="SSF55120">
    <property type="entry name" value="Pseudouridine synthase"/>
    <property type="match status" value="1"/>
</dbReference>
<sequence>MKPSPIPKPSKTQSAPPAVHLQTIGPEEAGQRLDNYLLRWAKGVPKSHVYRIIRSGEVRVNKKRAEPTTRLVEGDVVRVPPVRIAEPAQMAAVNTAQTKSRAQGYSDKMPILFEDEALLIVNKPAGLAVHGGSGIALGVIETLRITRPELKFLELVHRLDRDTSGVLLLAKKRSALVELHRQIREGQTDKRYYLLAHGEIEQGAQVMQLKYPLHKYLLANGERRVRVDPDGLPSHTALRVTQVFKQEGAAITLAEAQLKTGRTHQIRVHLLKLGHAILGDDKYGFEDQDKLLKSKRLYLHAHLAGFTHPRTGEKMRIESPLPSEFAAMMKTFDVADVSE</sequence>
<dbReference type="Proteomes" id="UP000182060">
    <property type="component" value="Chromosome"/>
</dbReference>
<dbReference type="RefSeq" id="WP_071538782.1">
    <property type="nucleotide sequence ID" value="NZ_CP015016.1"/>
</dbReference>
<evidence type="ECO:0000313" key="11">
    <source>
        <dbReference type="EMBL" id="APC00566.1"/>
    </source>
</evidence>
<comment type="similarity">
    <text evidence="3 9">Belongs to the pseudouridine synthase RluA family.</text>
</comment>
<evidence type="ECO:0000256" key="5">
    <source>
        <dbReference type="ARBA" id="ARBA00022884"/>
    </source>
</evidence>
<dbReference type="EC" id="5.4.99.-" evidence="9"/>
<dbReference type="GO" id="GO:0003723">
    <property type="term" value="F:RNA binding"/>
    <property type="evidence" value="ECO:0007669"/>
    <property type="project" value="UniProtKB-KW"/>
</dbReference>
<evidence type="ECO:0000256" key="2">
    <source>
        <dbReference type="ARBA" id="ARBA00002876"/>
    </source>
</evidence>